<protein>
    <submittedName>
        <fullName evidence="1">Uncharacterized protein</fullName>
    </submittedName>
</protein>
<gene>
    <name evidence="1" type="ORF">CS063_07745</name>
</gene>
<organism evidence="1 2">
    <name type="scientific">Sporanaerobium hydrogeniformans</name>
    <dbReference type="NCBI Taxonomy" id="3072179"/>
    <lineage>
        <taxon>Bacteria</taxon>
        <taxon>Bacillati</taxon>
        <taxon>Bacillota</taxon>
        <taxon>Clostridia</taxon>
        <taxon>Lachnospirales</taxon>
        <taxon>Lachnospiraceae</taxon>
        <taxon>Sporanaerobium</taxon>
    </lineage>
</organism>
<keyword evidence="2" id="KW-1185">Reference proteome</keyword>
<dbReference type="EMBL" id="PEDL01000006">
    <property type="protein sequence ID" value="PHV70906.1"/>
    <property type="molecule type" value="Genomic_DNA"/>
</dbReference>
<dbReference type="Proteomes" id="UP000224460">
    <property type="component" value="Unassembled WGS sequence"/>
</dbReference>
<comment type="caution">
    <text evidence="1">The sequence shown here is derived from an EMBL/GenBank/DDBJ whole genome shotgun (WGS) entry which is preliminary data.</text>
</comment>
<evidence type="ECO:0000313" key="1">
    <source>
        <dbReference type="EMBL" id="PHV70906.1"/>
    </source>
</evidence>
<sequence length="247" mass="27143">MKSKTLKILATVFMSFTILSTSLLAAEEKNGVATETAYAYVIPDNNGEVACYIREGEEIVIVEETEGYYGVLIEENEIVYLEKQYIKEAASSVEVKAEEEVSVAPEVNMEVTKEEKVEAPKKQELSIGEQVVNYAKQFVGTPYRSGGNDLNKGVDCSGYTTAVFKHFGVTLTRSSRGQFASNGYKVSREQLKPGDLVFYGYGTVNHVAIYVGNDTVVHATVPGSTVKVSPMMQRGMAPIMGYKRVIE</sequence>
<reference evidence="1" key="1">
    <citation type="submission" date="2017-10" db="EMBL/GenBank/DDBJ databases">
        <title>Genome sequence of cellulolytic Lachnospiraceae bacterium XHS1971 isolated from hotspring sediment.</title>
        <authorList>
            <person name="Vasudevan G."/>
            <person name="Joshi A.J."/>
            <person name="Hivarkar S."/>
            <person name="Lanjekar V.B."/>
            <person name="Dhakephalkar P.K."/>
            <person name="Dagar S."/>
        </authorList>
    </citation>
    <scope>NUCLEOTIDE SEQUENCE</scope>
    <source>
        <strain evidence="1">XHS1971</strain>
    </source>
</reference>
<accession>A0AC61DCJ0</accession>
<evidence type="ECO:0000313" key="2">
    <source>
        <dbReference type="Proteomes" id="UP000224460"/>
    </source>
</evidence>
<proteinExistence type="predicted"/>
<name>A0AC61DCJ0_9FIRM</name>